<dbReference type="InterPro" id="IPR004242">
    <property type="entry name" value="Transposase_21"/>
</dbReference>
<proteinExistence type="predicted"/>
<dbReference type="AlphaFoldDB" id="A0AAD9R1C2"/>
<evidence type="ECO:0000313" key="4">
    <source>
        <dbReference type="Proteomes" id="UP001249851"/>
    </source>
</evidence>
<name>A0AAD9R1C2_ACRCE</name>
<keyword evidence="1" id="KW-0175">Coiled coil</keyword>
<protein>
    <recommendedName>
        <fullName evidence="5">Transposase domain-containing protein</fullName>
    </recommendedName>
</protein>
<organism evidence="3 4">
    <name type="scientific">Acropora cervicornis</name>
    <name type="common">Staghorn coral</name>
    <dbReference type="NCBI Taxonomy" id="6130"/>
    <lineage>
        <taxon>Eukaryota</taxon>
        <taxon>Metazoa</taxon>
        <taxon>Cnidaria</taxon>
        <taxon>Anthozoa</taxon>
        <taxon>Hexacorallia</taxon>
        <taxon>Scleractinia</taxon>
        <taxon>Astrocoeniina</taxon>
        <taxon>Acroporidae</taxon>
        <taxon>Acropora</taxon>
    </lineage>
</organism>
<dbReference type="EMBL" id="JARQWQ010000006">
    <property type="protein sequence ID" value="KAK2571333.1"/>
    <property type="molecule type" value="Genomic_DNA"/>
</dbReference>
<feature type="coiled-coil region" evidence="1">
    <location>
        <begin position="423"/>
        <end position="450"/>
    </location>
</feature>
<accession>A0AAD9R1C2</accession>
<evidence type="ECO:0000256" key="1">
    <source>
        <dbReference type="SAM" id="Coils"/>
    </source>
</evidence>
<gene>
    <name evidence="3" type="ORF">P5673_003914</name>
</gene>
<evidence type="ECO:0000256" key="2">
    <source>
        <dbReference type="SAM" id="MobiDB-lite"/>
    </source>
</evidence>
<dbReference type="PANTHER" id="PTHR46579">
    <property type="entry name" value="F5/8 TYPE C DOMAIN-CONTAINING PROTEIN-RELATED"/>
    <property type="match status" value="1"/>
</dbReference>
<feature type="compositionally biased region" description="Low complexity" evidence="2">
    <location>
        <begin position="50"/>
        <end position="59"/>
    </location>
</feature>
<comment type="caution">
    <text evidence="3">The sequence shown here is derived from an EMBL/GenBank/DDBJ whole genome shotgun (WGS) entry which is preliminary data.</text>
</comment>
<sequence length="840" mass="96170">MESGNESKGYVYCAHCDNVVSRSTFRRHERKRCSATSGSEIGQSQVTLYSSDSETSSSPVDEECVPEEPACVVQEETSGDAILDTEQSMDEAASDEAWHSETDSENDSVNRAKRKSVGDESTSSESESEEVWSGVLPEVLSRDIESAPPLPKSQQRQTSLQKVNSLVFWFVYFLLIWQATCHLSDNGLAWLLRFLVSWLKVFGVEISNEFFEKLLLSFPGSLCLVRQFLNLDRDNFNKFVVCPKCTKLYKYDSCLEIENNQQVAKKCCNTYYSRGRKKTCNATMLTRVTLQNGKTCFYPIKYYCANSIIEELEKFLLRNNFASNCELWRKRKVAEGLPADVYDGNLWKEFQTVNGTSFLEKPRNYGFMLNFDFFQPMKHRKDYSVGVFYLAILNLPRAERFKWENLIVMGIVPSLGQEPKNLNQFLEPAVDELKSQLKEIEERINSVELPCDIGRLPMRITSNSGSYTAEQWKNWTLIYSIFCLKGVLPEEHFRCWQTFVLACKYLCQSVISNTDLEIADGLILKFCKSVETLYGKRVITPNMHLHNHLKEVILDHGPVTSFWCFSFERFNGILGSTTTNKRSVELQLMRQFLISRQLKDMDLPEQYQDDFLHLCSPTGMVNADVKEDVSPLSWSVKHEFSNVATKAPLHGINWRNDSGVTVPSNYKPVHFDEDDAALLRDVYQIMYPESEIEMGSLGESIRKFGSLNIWSTTFGSKMQPRGIRSGKILASWPTDNGKDVLQETFCLSAGTVQYYFRHSVKVGDEHLTHHFACVKWYLPHRESTSLYGNPVRVCENRFYPGGPSSFMPVQRIFSRFASAELELEGQKHIAVVPVIRNVHL</sequence>
<feature type="region of interest" description="Disordered" evidence="2">
    <location>
        <begin position="27"/>
        <end position="132"/>
    </location>
</feature>
<feature type="compositionally biased region" description="Low complexity" evidence="2">
    <location>
        <begin position="67"/>
        <end position="76"/>
    </location>
</feature>
<reference evidence="3" key="1">
    <citation type="journal article" date="2023" name="G3 (Bethesda)">
        <title>Whole genome assembly and annotation of the endangered Caribbean coral Acropora cervicornis.</title>
        <authorList>
            <person name="Selwyn J.D."/>
            <person name="Vollmer S.V."/>
        </authorList>
    </citation>
    <scope>NUCLEOTIDE SEQUENCE</scope>
    <source>
        <strain evidence="3">K2</strain>
    </source>
</reference>
<keyword evidence="4" id="KW-1185">Reference proteome</keyword>
<feature type="compositionally biased region" description="Polar residues" evidence="2">
    <location>
        <begin position="34"/>
        <end position="49"/>
    </location>
</feature>
<reference evidence="3" key="2">
    <citation type="journal article" date="2023" name="Science">
        <title>Genomic signatures of disease resistance in endangered staghorn corals.</title>
        <authorList>
            <person name="Vollmer S.V."/>
            <person name="Selwyn J.D."/>
            <person name="Despard B.A."/>
            <person name="Roesel C.L."/>
        </authorList>
    </citation>
    <scope>NUCLEOTIDE SEQUENCE</scope>
    <source>
        <strain evidence="3">K2</strain>
    </source>
</reference>
<dbReference type="Pfam" id="PF02992">
    <property type="entry name" value="Transposase_21"/>
    <property type="match status" value="1"/>
</dbReference>
<dbReference type="Proteomes" id="UP001249851">
    <property type="component" value="Unassembled WGS sequence"/>
</dbReference>
<evidence type="ECO:0008006" key="5">
    <source>
        <dbReference type="Google" id="ProtNLM"/>
    </source>
</evidence>
<evidence type="ECO:0000313" key="3">
    <source>
        <dbReference type="EMBL" id="KAK2571333.1"/>
    </source>
</evidence>
<dbReference type="PANTHER" id="PTHR46579:SF2">
    <property type="entry name" value="C2H2-TYPE DOMAIN-CONTAINING PROTEIN"/>
    <property type="match status" value="1"/>
</dbReference>